<sequence>MKVILVLVSLLSGIQGFLTDTSGGQREHYAMYVWRTGFDPNVPGCDQTDFLEWNSKHSHCFTHTWDSPERRQWLWATCNVPGREISRIFLADVHHKLKSGFQTNNCNMNDIALLKTTLTEGHTKVTNLKIFALFAASDPEVSERHMVPYVVWYNDNCADTTQEKFDGVAVNNEAYAAIKCSSDLSQRTTHLDRLQEIHDGAQRQRHGKLLIHFSISWHWGRCNGQSQPFLWRGKSLDATHHMIDIFDSIDVQVGYTIFPQISTRMSQAGLDYASLQHKDIYVTFYTDKTEPCQITFFPQTCHWTGRSESNLFAIIDQFPSNGLGHVEPCIHYFRGVYSSGGHPDWPAHS</sequence>
<dbReference type="OrthoDB" id="6061133at2759"/>
<dbReference type="GeneID" id="111103463"/>
<proteinExistence type="predicted"/>
<evidence type="ECO:0000313" key="2">
    <source>
        <dbReference type="Proteomes" id="UP000694844"/>
    </source>
</evidence>
<name>A0A8B8AQP8_CRAVI</name>
<dbReference type="RefSeq" id="XP_022292499.1">
    <property type="nucleotide sequence ID" value="XM_022436791.1"/>
</dbReference>
<keyword evidence="2" id="KW-1185">Reference proteome</keyword>
<organism evidence="2 3">
    <name type="scientific">Crassostrea virginica</name>
    <name type="common">Eastern oyster</name>
    <dbReference type="NCBI Taxonomy" id="6565"/>
    <lineage>
        <taxon>Eukaryota</taxon>
        <taxon>Metazoa</taxon>
        <taxon>Spiralia</taxon>
        <taxon>Lophotrochozoa</taxon>
        <taxon>Mollusca</taxon>
        <taxon>Bivalvia</taxon>
        <taxon>Autobranchia</taxon>
        <taxon>Pteriomorphia</taxon>
        <taxon>Ostreida</taxon>
        <taxon>Ostreoidea</taxon>
        <taxon>Ostreidae</taxon>
        <taxon>Crassostrea</taxon>
    </lineage>
</organism>
<protein>
    <submittedName>
        <fullName evidence="3">Uncharacterized protein LOC111103463</fullName>
    </submittedName>
</protein>
<gene>
    <name evidence="3" type="primary">LOC111103463</name>
</gene>
<accession>A0A8B8AQP8</accession>
<dbReference type="KEGG" id="cvn:111103463"/>
<feature type="chain" id="PRO_5034639840" evidence="1">
    <location>
        <begin position="17"/>
        <end position="349"/>
    </location>
</feature>
<feature type="signal peptide" evidence="1">
    <location>
        <begin position="1"/>
        <end position="16"/>
    </location>
</feature>
<reference evidence="3" key="2">
    <citation type="submission" date="2025-08" db="UniProtKB">
        <authorList>
            <consortium name="RefSeq"/>
        </authorList>
    </citation>
    <scope>IDENTIFICATION</scope>
    <source>
        <tissue evidence="3">Whole sample</tissue>
    </source>
</reference>
<evidence type="ECO:0000256" key="1">
    <source>
        <dbReference type="SAM" id="SignalP"/>
    </source>
</evidence>
<dbReference type="Proteomes" id="UP000694844">
    <property type="component" value="Chromosome 1"/>
</dbReference>
<dbReference type="AlphaFoldDB" id="A0A8B8AQP8"/>
<evidence type="ECO:0000313" key="3">
    <source>
        <dbReference type="RefSeq" id="XP_022292499.1"/>
    </source>
</evidence>
<keyword evidence="1" id="KW-0732">Signal</keyword>
<reference evidence="2" key="1">
    <citation type="submission" date="2024-06" db="UniProtKB">
        <authorList>
            <consortium name="RefSeq"/>
        </authorList>
    </citation>
    <scope>NUCLEOTIDE SEQUENCE [LARGE SCALE GENOMIC DNA]</scope>
</reference>